<dbReference type="SUPFAM" id="SSF52540">
    <property type="entry name" value="P-loop containing nucleoside triphosphate hydrolases"/>
    <property type="match status" value="1"/>
</dbReference>
<dbReference type="GO" id="GO:0003746">
    <property type="term" value="F:translation elongation factor activity"/>
    <property type="evidence" value="ECO:0007669"/>
    <property type="project" value="UniProtKB-UniRule"/>
</dbReference>
<name>A0A6L6SYT7_9ENTE</name>
<dbReference type="InterPro" id="IPR035654">
    <property type="entry name" value="LepA_IV"/>
</dbReference>
<dbReference type="InterPro" id="IPR005225">
    <property type="entry name" value="Small_GTP-bd"/>
</dbReference>
<dbReference type="PROSITE" id="PS00301">
    <property type="entry name" value="G_TR_1"/>
    <property type="match status" value="1"/>
</dbReference>
<dbReference type="EMBL" id="JAIFOD010000034">
    <property type="protein sequence ID" value="MBX4194229.1"/>
    <property type="molecule type" value="Genomic_DNA"/>
</dbReference>
<dbReference type="InterPro" id="IPR031157">
    <property type="entry name" value="G_TR_CS"/>
</dbReference>
<dbReference type="FunFam" id="3.30.70.240:FF:000007">
    <property type="entry name" value="Translation factor GUF1, mitochondrial"/>
    <property type="match status" value="1"/>
</dbReference>
<feature type="binding site" evidence="12">
    <location>
        <begin position="23"/>
        <end position="28"/>
    </location>
    <ligand>
        <name>GTP</name>
        <dbReference type="ChEBI" id="CHEBI:37565"/>
    </ligand>
</feature>
<dbReference type="EMBL" id="JACEIT010000003">
    <property type="protein sequence ID" value="MBA4545211.1"/>
    <property type="molecule type" value="Genomic_DNA"/>
</dbReference>
<dbReference type="Pfam" id="PF03144">
    <property type="entry name" value="GTP_EFTU_D2"/>
    <property type="match status" value="1"/>
</dbReference>
<protein>
    <recommendedName>
        <fullName evidence="11 12">Elongation factor 4</fullName>
        <shortName evidence="12">EF-4</shortName>
        <ecNumber evidence="11 12">3.6.5.n1</ecNumber>
    </recommendedName>
    <alternativeName>
        <fullName evidence="12">Ribosomal back-translocase LepA</fullName>
    </alternativeName>
</protein>
<dbReference type="CDD" id="cd03709">
    <property type="entry name" value="lepA_C"/>
    <property type="match status" value="1"/>
</dbReference>
<keyword evidence="5 12" id="KW-0648">Protein biosynthesis</keyword>
<evidence type="ECO:0000256" key="3">
    <source>
        <dbReference type="ARBA" id="ARBA00022741"/>
    </source>
</evidence>
<accession>A0A6L6SYT7</accession>
<keyword evidence="4 12" id="KW-0378">Hydrolase</keyword>
<dbReference type="RefSeq" id="WP_002291945.1">
    <property type="nucleotide sequence ID" value="NZ_BNJW01000001.1"/>
</dbReference>
<keyword evidence="14" id="KW-0251">Elongation factor</keyword>
<dbReference type="GO" id="GO:0043022">
    <property type="term" value="F:ribosome binding"/>
    <property type="evidence" value="ECO:0007669"/>
    <property type="project" value="UniProtKB-UniRule"/>
</dbReference>
<dbReference type="GO" id="GO:0005525">
    <property type="term" value="F:GTP binding"/>
    <property type="evidence" value="ECO:0007669"/>
    <property type="project" value="UniProtKB-UniRule"/>
</dbReference>
<dbReference type="InterPro" id="IPR027417">
    <property type="entry name" value="P-loop_NTPase"/>
</dbReference>
<comment type="catalytic activity">
    <reaction evidence="8 12">
        <text>GTP + H2O = GDP + phosphate + H(+)</text>
        <dbReference type="Rhea" id="RHEA:19669"/>
        <dbReference type="ChEBI" id="CHEBI:15377"/>
        <dbReference type="ChEBI" id="CHEBI:15378"/>
        <dbReference type="ChEBI" id="CHEBI:37565"/>
        <dbReference type="ChEBI" id="CHEBI:43474"/>
        <dbReference type="ChEBI" id="CHEBI:58189"/>
        <dbReference type="EC" id="3.6.5.n1"/>
    </reaction>
</comment>
<evidence type="ECO:0000256" key="4">
    <source>
        <dbReference type="ARBA" id="ARBA00022801"/>
    </source>
</evidence>
<feature type="domain" description="Tr-type G" evidence="13">
    <location>
        <begin position="11"/>
        <end position="193"/>
    </location>
</feature>
<dbReference type="PANTHER" id="PTHR43512">
    <property type="entry name" value="TRANSLATION FACTOR GUF1-RELATED"/>
    <property type="match status" value="1"/>
</dbReference>
<organism evidence="14 16">
    <name type="scientific">Enterococcus lactis</name>
    <dbReference type="NCBI Taxonomy" id="357441"/>
    <lineage>
        <taxon>Bacteria</taxon>
        <taxon>Bacillati</taxon>
        <taxon>Bacillota</taxon>
        <taxon>Bacilli</taxon>
        <taxon>Lactobacillales</taxon>
        <taxon>Enterococcaceae</taxon>
        <taxon>Enterococcus</taxon>
    </lineage>
</organism>
<dbReference type="FunFam" id="3.30.70.870:FF:000004">
    <property type="entry name" value="Translation factor GUF1, mitochondrial"/>
    <property type="match status" value="1"/>
</dbReference>
<dbReference type="Pfam" id="PF00679">
    <property type="entry name" value="EFG_C"/>
    <property type="match status" value="1"/>
</dbReference>
<dbReference type="GO" id="GO:0045727">
    <property type="term" value="P:positive regulation of translation"/>
    <property type="evidence" value="ECO:0007669"/>
    <property type="project" value="UniProtKB-UniRule"/>
</dbReference>
<dbReference type="Gene3D" id="3.40.50.300">
    <property type="entry name" value="P-loop containing nucleotide triphosphate hydrolases"/>
    <property type="match status" value="1"/>
</dbReference>
<reference evidence="15" key="2">
    <citation type="journal article" date="2022" name="J. Anim. Sci.">
        <title>Whole genome sequence analyses-based assessment of virulence potential and antimicrobial susceptibilities and resistance of Enterococcus faecium strains isolated from commercial swine and cattle probiotic products.</title>
        <authorList>
            <person name="Shridhar P.B."/>
            <person name="Amachawadi R.G."/>
            <person name="Tokach M."/>
            <person name="Patel I."/>
            <person name="Gangiredla J."/>
            <person name="Mammel M."/>
            <person name="Nagaraja T.G."/>
        </authorList>
    </citation>
    <scope>NUCLEOTIDE SEQUENCE</scope>
    <source>
        <strain evidence="15">EF216</strain>
    </source>
</reference>
<evidence type="ECO:0000256" key="10">
    <source>
        <dbReference type="ARBA" id="ARBA00061052"/>
    </source>
</evidence>
<evidence type="ECO:0000313" key="16">
    <source>
        <dbReference type="Proteomes" id="UP000531895"/>
    </source>
</evidence>
<dbReference type="Pfam" id="PF00009">
    <property type="entry name" value="GTP_EFTU"/>
    <property type="match status" value="1"/>
</dbReference>
<comment type="subcellular location">
    <subcellularLocation>
        <location evidence="12">Cell membrane</location>
        <topology evidence="12">Peripheral membrane protein</topology>
        <orientation evidence="12">Cytoplasmic side</orientation>
    </subcellularLocation>
</comment>
<reference evidence="14 16" key="1">
    <citation type="submission" date="2020-07" db="EMBL/GenBank/DDBJ databases">
        <authorList>
            <person name="Feng H."/>
        </authorList>
    </citation>
    <scope>NUCLEOTIDE SEQUENCE [LARGE SCALE GENOMIC DNA]</scope>
    <source>
        <strain evidence="14">S-7</strain>
        <strain evidence="16">s-7</strain>
    </source>
</reference>
<keyword evidence="3 12" id="KW-0547">Nucleotide-binding</keyword>
<feature type="binding site" evidence="12">
    <location>
        <begin position="140"/>
        <end position="143"/>
    </location>
    <ligand>
        <name>GTP</name>
        <dbReference type="ChEBI" id="CHEBI:37565"/>
    </ligand>
</feature>
<dbReference type="InterPro" id="IPR000795">
    <property type="entry name" value="T_Tr_GTP-bd_dom"/>
</dbReference>
<dbReference type="InterPro" id="IPR004161">
    <property type="entry name" value="EFTu-like_2"/>
</dbReference>
<evidence type="ECO:0000313" key="15">
    <source>
        <dbReference type="EMBL" id="MBX4194229.1"/>
    </source>
</evidence>
<dbReference type="CDD" id="cd16260">
    <property type="entry name" value="EF4_III"/>
    <property type="match status" value="1"/>
</dbReference>
<comment type="caution">
    <text evidence="14">The sequence shown here is derived from an EMBL/GenBank/DDBJ whole genome shotgun (WGS) entry which is preliminary data.</text>
</comment>
<dbReference type="FunFam" id="3.30.70.2570:FF:000001">
    <property type="entry name" value="Translation factor GUF1, mitochondrial"/>
    <property type="match status" value="1"/>
</dbReference>
<dbReference type="InterPro" id="IPR038363">
    <property type="entry name" value="LepA_C_sf"/>
</dbReference>
<dbReference type="SUPFAM" id="SSF50447">
    <property type="entry name" value="Translation proteins"/>
    <property type="match status" value="1"/>
</dbReference>
<dbReference type="InterPro" id="IPR009000">
    <property type="entry name" value="Transl_B-barrel_sf"/>
</dbReference>
<comment type="function">
    <text evidence="9 12">Required for accurate and efficient protein synthesis under certain stress conditions. May act as a fidelity factor of the translation reaction, by catalyzing a one-codon backward translocation of tRNAs on improperly translocated ribosomes. Back-translocation proceeds from a post-translocation (POST) complex to a pre-translocation (PRE) complex, thus giving elongation factor G a second chance to translocate the tRNAs correctly. Binds to ribosomes in a GTP-dependent manner.</text>
</comment>
<dbReference type="GO" id="GO:0005886">
    <property type="term" value="C:plasma membrane"/>
    <property type="evidence" value="ECO:0007669"/>
    <property type="project" value="UniProtKB-SubCell"/>
</dbReference>
<dbReference type="EC" id="3.6.5.n1" evidence="11 12"/>
<comment type="similarity">
    <text evidence="1 12">Belongs to the TRAFAC class translation factor GTPase superfamily. Classic translation factor GTPase family. LepA subfamily.</text>
</comment>
<dbReference type="SUPFAM" id="SSF54980">
    <property type="entry name" value="EF-G C-terminal domain-like"/>
    <property type="match status" value="2"/>
</dbReference>
<evidence type="ECO:0000256" key="2">
    <source>
        <dbReference type="ARBA" id="ARBA00022475"/>
    </source>
</evidence>
<dbReference type="Proteomes" id="UP000531895">
    <property type="component" value="Unassembled WGS sequence"/>
</dbReference>
<dbReference type="Proteomes" id="UP000704433">
    <property type="component" value="Unassembled WGS sequence"/>
</dbReference>
<evidence type="ECO:0000259" key="13">
    <source>
        <dbReference type="PROSITE" id="PS51722"/>
    </source>
</evidence>
<keyword evidence="2 12" id="KW-1003">Cell membrane</keyword>
<dbReference type="AlphaFoldDB" id="A0A6L6SYT7"/>
<dbReference type="FunFam" id="3.40.50.300:FF:000078">
    <property type="entry name" value="Elongation factor 4"/>
    <property type="match status" value="1"/>
</dbReference>
<dbReference type="PROSITE" id="PS51722">
    <property type="entry name" value="G_TR_2"/>
    <property type="match status" value="1"/>
</dbReference>
<dbReference type="PANTHER" id="PTHR43512:SF4">
    <property type="entry name" value="TRANSLATION FACTOR GUF1 HOMOLOG, CHLOROPLASTIC"/>
    <property type="match status" value="1"/>
</dbReference>
<dbReference type="InterPro" id="IPR013842">
    <property type="entry name" value="LepA_CTD"/>
</dbReference>
<proteinExistence type="inferred from homology"/>
<dbReference type="NCBIfam" id="TIGR00231">
    <property type="entry name" value="small_GTP"/>
    <property type="match status" value="1"/>
</dbReference>
<dbReference type="Gene3D" id="2.40.30.10">
    <property type="entry name" value="Translation factors"/>
    <property type="match status" value="1"/>
</dbReference>
<dbReference type="Gene3D" id="3.30.70.2570">
    <property type="entry name" value="Elongation factor 4, C-terminal domain"/>
    <property type="match status" value="1"/>
</dbReference>
<keyword evidence="7 12" id="KW-0472">Membrane</keyword>
<dbReference type="FunFam" id="2.40.30.10:FF:000015">
    <property type="entry name" value="Translation factor GUF1, mitochondrial"/>
    <property type="match status" value="1"/>
</dbReference>
<evidence type="ECO:0000256" key="8">
    <source>
        <dbReference type="ARBA" id="ARBA00050293"/>
    </source>
</evidence>
<dbReference type="HAMAP" id="MF_00071">
    <property type="entry name" value="LepA"/>
    <property type="match status" value="1"/>
</dbReference>
<evidence type="ECO:0000256" key="11">
    <source>
        <dbReference type="ARBA" id="ARBA00066744"/>
    </source>
</evidence>
<evidence type="ECO:0000256" key="6">
    <source>
        <dbReference type="ARBA" id="ARBA00023134"/>
    </source>
</evidence>
<dbReference type="Gene3D" id="3.30.70.240">
    <property type="match status" value="1"/>
</dbReference>
<comment type="similarity">
    <text evidence="10">Belongs to the GTP-binding elongation factor family. LepA subfamily.</text>
</comment>
<evidence type="ECO:0000256" key="9">
    <source>
        <dbReference type="ARBA" id="ARBA00057626"/>
    </source>
</evidence>
<evidence type="ECO:0000256" key="1">
    <source>
        <dbReference type="ARBA" id="ARBA00005454"/>
    </source>
</evidence>
<sequence>MDIKKMKERQEQIRNFSIIAHIDHGKSTLADRILEMTHTVTSREMQDQLLDSMDLERERGITIKLNAVELNYTAKNGETYIFHLIDTPGHVDFTYEVSRSLAACEGAVLVVDAAQGIEAQTLANVYLALDNDLEILPVINKIDLPAADPERVRQEIEDVIGIDASEAVLASAKAGIGIEDILEQIVEYVPAPSGDLDAPLKALIFDSIYDSYRGVVLNVRITDGMVKPGDKIKLMSNGKTFDVTEVGVFSPKAVARDFLMVGDVGYITASIKTVQDTRVGDTVTLADNPAAEALPGYRKMNPMVYCGLYPIDTSRYNDLREALEKLQLNDAALQFEPETSQALGFGFRCGFLGLLHMDVVQERLEREFNLELITTAPSVIYHVNKTDGTTATVDNPADFPEPVTIQDVEEPFVKAQIMVPNDFVGAVMELSQRKRGEFITMDYLDDYRVNVVYNIPLSEIVFDFFDKLKSSTKGYASLDYEMSGYQKSKLVKMDILLNGEKVDALSFIVHRDFAYERGKAIVEKLKKLIPRQQFEVPIQAAIGQKIVARSDIKALRKNVLAKCYGGDVSRKRKLLEKQKEGKKRMKQIGSVEVPQEAFMAVLKMDEEESKK</sequence>
<dbReference type="InterPro" id="IPR000640">
    <property type="entry name" value="EFG_V-like"/>
</dbReference>
<dbReference type="InterPro" id="IPR006297">
    <property type="entry name" value="EF-4"/>
</dbReference>
<dbReference type="Pfam" id="PF06421">
    <property type="entry name" value="LepA_C"/>
    <property type="match status" value="1"/>
</dbReference>
<evidence type="ECO:0000256" key="5">
    <source>
        <dbReference type="ARBA" id="ARBA00022917"/>
    </source>
</evidence>
<dbReference type="NCBIfam" id="TIGR01393">
    <property type="entry name" value="lepA"/>
    <property type="match status" value="1"/>
</dbReference>
<dbReference type="GeneID" id="66497431"/>
<dbReference type="PRINTS" id="PR00315">
    <property type="entry name" value="ELONGATNFCT"/>
</dbReference>
<keyword evidence="6 12" id="KW-0342">GTP-binding</keyword>
<dbReference type="CDD" id="cd03699">
    <property type="entry name" value="EF4_II"/>
    <property type="match status" value="1"/>
</dbReference>
<evidence type="ECO:0000256" key="7">
    <source>
        <dbReference type="ARBA" id="ARBA00023136"/>
    </source>
</evidence>
<dbReference type="InterPro" id="IPR035647">
    <property type="entry name" value="EFG_III/V"/>
</dbReference>
<dbReference type="GO" id="GO:0003924">
    <property type="term" value="F:GTPase activity"/>
    <property type="evidence" value="ECO:0007669"/>
    <property type="project" value="UniProtKB-UniRule"/>
</dbReference>
<evidence type="ECO:0000313" key="14">
    <source>
        <dbReference type="EMBL" id="MBA4545211.1"/>
    </source>
</evidence>
<dbReference type="Gene3D" id="3.30.70.870">
    <property type="entry name" value="Elongation Factor G (Translational Gtpase), domain 3"/>
    <property type="match status" value="1"/>
</dbReference>
<dbReference type="SMART" id="SM00838">
    <property type="entry name" value="EFG_C"/>
    <property type="match status" value="1"/>
</dbReference>
<dbReference type="CDD" id="cd01890">
    <property type="entry name" value="LepA"/>
    <property type="match status" value="1"/>
</dbReference>
<evidence type="ECO:0000256" key="12">
    <source>
        <dbReference type="HAMAP-Rule" id="MF_00071"/>
    </source>
</evidence>
<gene>
    <name evidence="12 14" type="primary">lepA</name>
    <name evidence="14" type="ORF">H1Z91_02450</name>
    <name evidence="15" type="ORF">KYX84_08525</name>
</gene>